<comment type="caution">
    <text evidence="3">The sequence shown here is derived from an EMBL/GenBank/DDBJ whole genome shotgun (WGS) entry which is preliminary data.</text>
</comment>
<comment type="subunit">
    <text evidence="2">Interacts with ribosomal protein uL14 (rplN).</text>
</comment>
<evidence type="ECO:0000313" key="3">
    <source>
        <dbReference type="EMBL" id="TYP63614.1"/>
    </source>
</evidence>
<dbReference type="AlphaFoldDB" id="A0A5S5B9J0"/>
<keyword evidence="2" id="KW-0963">Cytoplasm</keyword>
<gene>
    <name evidence="2" type="primary">rsfS</name>
    <name evidence="3" type="ORF">A9A72_123389</name>
</gene>
<dbReference type="GO" id="GO:0017148">
    <property type="term" value="P:negative regulation of translation"/>
    <property type="evidence" value="ECO:0007669"/>
    <property type="project" value="UniProtKB-UniRule"/>
</dbReference>
<dbReference type="InterPro" id="IPR043519">
    <property type="entry name" value="NT_sf"/>
</dbReference>
<dbReference type="InterPro" id="IPR004394">
    <property type="entry name" value="Iojap/RsfS/C7orf30"/>
</dbReference>
<sequence length="119" mass="12962">MQNDSLAQLAVSALEDLKGADITTIDVRGKTSVTDFMVIASGTSSRHVKSLAENVLEKVKEQGVRPLGSEGLDGGEWALLDLGDVVVHVMQVPTRQFYDLERLWQGAEQSRAQHAGEQE</sequence>
<dbReference type="PANTHER" id="PTHR21043:SF0">
    <property type="entry name" value="MITOCHONDRIAL ASSEMBLY OF RIBOSOMAL LARGE SUBUNIT PROTEIN 1"/>
    <property type="match status" value="1"/>
</dbReference>
<comment type="similarity">
    <text evidence="1 2">Belongs to the Iojap/RsfS family.</text>
</comment>
<comment type="function">
    <text evidence="2">Functions as a ribosomal silencing factor. Interacts with ribosomal protein uL14 (rplN), blocking formation of intersubunit bridge B8. Prevents association of the 30S and 50S ribosomal subunits and the formation of functional ribosomes, thus repressing translation.</text>
</comment>
<evidence type="ECO:0000313" key="4">
    <source>
        <dbReference type="Proteomes" id="UP000324282"/>
    </source>
</evidence>
<dbReference type="NCBIfam" id="TIGR00090">
    <property type="entry name" value="rsfS_iojap_ybeB"/>
    <property type="match status" value="1"/>
</dbReference>
<evidence type="ECO:0000256" key="1">
    <source>
        <dbReference type="ARBA" id="ARBA00010574"/>
    </source>
</evidence>
<evidence type="ECO:0000256" key="2">
    <source>
        <dbReference type="HAMAP-Rule" id="MF_01477"/>
    </source>
</evidence>
<protein>
    <recommendedName>
        <fullName evidence="2">Ribosomal silencing factor RsfS</fullName>
    </recommendedName>
</protein>
<dbReference type="PANTHER" id="PTHR21043">
    <property type="entry name" value="IOJAP SUPERFAMILY ORTHOLOG"/>
    <property type="match status" value="1"/>
</dbReference>
<dbReference type="EMBL" id="VNHQ01000013">
    <property type="protein sequence ID" value="TYP63614.1"/>
    <property type="molecule type" value="Genomic_DNA"/>
</dbReference>
<dbReference type="GO" id="GO:0090071">
    <property type="term" value="P:negative regulation of ribosome biogenesis"/>
    <property type="evidence" value="ECO:0007669"/>
    <property type="project" value="UniProtKB-UniRule"/>
</dbReference>
<organism evidence="3 4">
    <name type="scientific">Stutzerimonas stutzeri</name>
    <name type="common">Pseudomonas stutzeri</name>
    <dbReference type="NCBI Taxonomy" id="316"/>
    <lineage>
        <taxon>Bacteria</taxon>
        <taxon>Pseudomonadati</taxon>
        <taxon>Pseudomonadota</taxon>
        <taxon>Gammaproteobacteria</taxon>
        <taxon>Pseudomonadales</taxon>
        <taxon>Pseudomonadaceae</taxon>
        <taxon>Stutzerimonas</taxon>
    </lineage>
</organism>
<dbReference type="GO" id="GO:0005737">
    <property type="term" value="C:cytoplasm"/>
    <property type="evidence" value="ECO:0007669"/>
    <property type="project" value="UniProtKB-SubCell"/>
</dbReference>
<dbReference type="Proteomes" id="UP000324282">
    <property type="component" value="Unassembled WGS sequence"/>
</dbReference>
<accession>A0A5S5B9J0</accession>
<dbReference type="OrthoDB" id="9793681at2"/>
<dbReference type="GO" id="GO:0042256">
    <property type="term" value="P:cytosolic ribosome assembly"/>
    <property type="evidence" value="ECO:0007669"/>
    <property type="project" value="UniProtKB-UniRule"/>
</dbReference>
<dbReference type="Gene3D" id="3.30.460.10">
    <property type="entry name" value="Beta Polymerase, domain 2"/>
    <property type="match status" value="1"/>
</dbReference>
<comment type="subcellular location">
    <subcellularLocation>
        <location evidence="2">Cytoplasm</location>
    </subcellularLocation>
</comment>
<proteinExistence type="inferred from homology"/>
<name>A0A5S5B9J0_STUST</name>
<dbReference type="RefSeq" id="WP_102837477.1">
    <property type="nucleotide sequence ID" value="NZ_JAMOIF010000013.1"/>
</dbReference>
<dbReference type="Pfam" id="PF02410">
    <property type="entry name" value="RsfS"/>
    <property type="match status" value="1"/>
</dbReference>
<dbReference type="SUPFAM" id="SSF81301">
    <property type="entry name" value="Nucleotidyltransferase"/>
    <property type="match status" value="1"/>
</dbReference>
<dbReference type="HAMAP" id="MF_01477">
    <property type="entry name" value="Iojap_RsfS"/>
    <property type="match status" value="1"/>
</dbReference>
<dbReference type="GO" id="GO:0043023">
    <property type="term" value="F:ribosomal large subunit binding"/>
    <property type="evidence" value="ECO:0007669"/>
    <property type="project" value="TreeGrafter"/>
</dbReference>
<keyword evidence="2" id="KW-0678">Repressor</keyword>
<reference evidence="3 4" key="1">
    <citation type="submission" date="2019-07" db="EMBL/GenBank/DDBJ databases">
        <title>Deep subsurface shale carbon reservoir microbial communities from Ohio and West Virginia, USA.</title>
        <authorList>
            <person name="Wrighton K."/>
        </authorList>
    </citation>
    <scope>NUCLEOTIDE SEQUENCE [LARGE SCALE GENOMIC DNA]</scope>
    <source>
        <strain evidence="3 4">NP_8Ht</strain>
    </source>
</reference>
<keyword evidence="2" id="KW-0810">Translation regulation</keyword>